<dbReference type="EMBL" id="UINC01089211">
    <property type="protein sequence ID" value="SVC40110.1"/>
    <property type="molecule type" value="Genomic_DNA"/>
</dbReference>
<organism evidence="1">
    <name type="scientific">marine metagenome</name>
    <dbReference type="NCBI Taxonomy" id="408172"/>
    <lineage>
        <taxon>unclassified sequences</taxon>
        <taxon>metagenomes</taxon>
        <taxon>ecological metagenomes</taxon>
    </lineage>
</organism>
<proteinExistence type="predicted"/>
<accession>A0A382LU05</accession>
<dbReference type="AlphaFoldDB" id="A0A382LU05"/>
<gene>
    <name evidence="1" type="ORF">METZ01_LOCUS292964</name>
</gene>
<reference evidence="1" key="1">
    <citation type="submission" date="2018-05" db="EMBL/GenBank/DDBJ databases">
        <authorList>
            <person name="Lanie J.A."/>
            <person name="Ng W.-L."/>
            <person name="Kazmierczak K.M."/>
            <person name="Andrzejewski T.M."/>
            <person name="Davidsen T.M."/>
            <person name="Wayne K.J."/>
            <person name="Tettelin H."/>
            <person name="Glass J.I."/>
            <person name="Rusch D."/>
            <person name="Podicherti R."/>
            <person name="Tsui H.-C.T."/>
            <person name="Winkler M.E."/>
        </authorList>
    </citation>
    <scope>NUCLEOTIDE SEQUENCE</scope>
</reference>
<name>A0A382LU05_9ZZZZ</name>
<feature type="non-terminal residue" evidence="1">
    <location>
        <position position="1"/>
    </location>
</feature>
<evidence type="ECO:0000313" key="1">
    <source>
        <dbReference type="EMBL" id="SVC40110.1"/>
    </source>
</evidence>
<sequence length="27" mass="3069">LGHQGCQSWLKKNGHDWGGDWGDGEDW</sequence>
<protein>
    <submittedName>
        <fullName evidence="1">Uncharacterized protein</fullName>
    </submittedName>
</protein>